<reference evidence="4 5" key="1">
    <citation type="submission" date="2021-07" db="EMBL/GenBank/DDBJ databases">
        <title>Genome data of Colletotrichum spaethianum.</title>
        <authorList>
            <person name="Utami Y.D."/>
            <person name="Hiruma K."/>
        </authorList>
    </citation>
    <scope>NUCLEOTIDE SEQUENCE [LARGE SCALE GENOMIC DNA]</scope>
    <source>
        <strain evidence="4 5">MAFF 242679</strain>
    </source>
</reference>
<evidence type="ECO:0000313" key="5">
    <source>
        <dbReference type="Proteomes" id="UP001055172"/>
    </source>
</evidence>
<dbReference type="GO" id="GO:0016616">
    <property type="term" value="F:oxidoreductase activity, acting on the CH-OH group of donors, NAD or NADP as acceptor"/>
    <property type="evidence" value="ECO:0007669"/>
    <property type="project" value="TreeGrafter"/>
</dbReference>
<evidence type="ECO:0000256" key="1">
    <source>
        <dbReference type="ARBA" id="ARBA00023002"/>
    </source>
</evidence>
<dbReference type="Proteomes" id="UP001055172">
    <property type="component" value="Unassembled WGS sequence"/>
</dbReference>
<dbReference type="PANTHER" id="PTHR10366:SF562">
    <property type="entry name" value="ALDEHYDE REDUCTASE II (AFU_ORTHOLOGUE AFUA_1G11360)"/>
    <property type="match status" value="1"/>
</dbReference>
<dbReference type="SUPFAM" id="SSF51735">
    <property type="entry name" value="NAD(P)-binding Rossmann-fold domains"/>
    <property type="match status" value="1"/>
</dbReference>
<dbReference type="AlphaFoldDB" id="A0AA37LT63"/>
<accession>A0AA37LT63</accession>
<dbReference type="PANTHER" id="PTHR10366">
    <property type="entry name" value="NAD DEPENDENT EPIMERASE/DEHYDRATASE"/>
    <property type="match status" value="1"/>
</dbReference>
<name>A0AA37LT63_9PEZI</name>
<evidence type="ECO:0000256" key="2">
    <source>
        <dbReference type="ARBA" id="ARBA00023445"/>
    </source>
</evidence>
<protein>
    <submittedName>
        <fullName evidence="4">NAD-dependent epimerase/dehydratase terH</fullName>
    </submittedName>
</protein>
<dbReference type="EMBL" id="BPPX01000013">
    <property type="protein sequence ID" value="GJC83964.1"/>
    <property type="molecule type" value="Genomic_DNA"/>
</dbReference>
<organism evidence="4 5">
    <name type="scientific">Colletotrichum liriopes</name>
    <dbReference type="NCBI Taxonomy" id="708192"/>
    <lineage>
        <taxon>Eukaryota</taxon>
        <taxon>Fungi</taxon>
        <taxon>Dikarya</taxon>
        <taxon>Ascomycota</taxon>
        <taxon>Pezizomycotina</taxon>
        <taxon>Sordariomycetes</taxon>
        <taxon>Hypocreomycetidae</taxon>
        <taxon>Glomerellales</taxon>
        <taxon>Glomerellaceae</taxon>
        <taxon>Colletotrichum</taxon>
        <taxon>Colletotrichum spaethianum species complex</taxon>
    </lineage>
</organism>
<dbReference type="InterPro" id="IPR050425">
    <property type="entry name" value="NAD(P)_dehydrat-like"/>
</dbReference>
<comment type="similarity">
    <text evidence="2">Belongs to the NAD(P)-dependent epimerase/dehydratase family. Dihydroflavonol-4-reductase subfamily.</text>
</comment>
<proteinExistence type="inferred from homology"/>
<evidence type="ECO:0000259" key="3">
    <source>
        <dbReference type="Pfam" id="PF07993"/>
    </source>
</evidence>
<comment type="caution">
    <text evidence="4">The sequence shown here is derived from an EMBL/GenBank/DDBJ whole genome shotgun (WGS) entry which is preliminary data.</text>
</comment>
<sequence length="181" mass="19741">MLTKNLGVSGIAHVASNVSFDPNPNTVVTEVVSSLHSLLESAAKTAEVKSFVYTSSFAAVASPTTGVARKITEETYSEDFVREAWAPPPYTPERAMAVYGASKVAAERALFAYAKEKKPHFTTNSIVLGVNFGKVLDWSVSASSGDFIKELFKGSYEKPKQLTYRSVYWVTNVFILKASKL</sequence>
<keyword evidence="1" id="KW-0560">Oxidoreductase</keyword>
<keyword evidence="5" id="KW-1185">Reference proteome</keyword>
<dbReference type="InterPro" id="IPR036291">
    <property type="entry name" value="NAD(P)-bd_dom_sf"/>
</dbReference>
<feature type="domain" description="Thioester reductase (TE)" evidence="3">
    <location>
        <begin position="8"/>
        <end position="119"/>
    </location>
</feature>
<dbReference type="InterPro" id="IPR013120">
    <property type="entry name" value="FAR_NAD-bd"/>
</dbReference>
<dbReference type="Gene3D" id="3.40.50.720">
    <property type="entry name" value="NAD(P)-binding Rossmann-like Domain"/>
    <property type="match status" value="1"/>
</dbReference>
<gene>
    <name evidence="4" type="ORF">ColLi_06802</name>
</gene>
<dbReference type="Pfam" id="PF07993">
    <property type="entry name" value="NAD_binding_4"/>
    <property type="match status" value="1"/>
</dbReference>
<evidence type="ECO:0000313" key="4">
    <source>
        <dbReference type="EMBL" id="GJC83964.1"/>
    </source>
</evidence>